<comment type="caution">
    <text evidence="1">The sequence shown here is derived from an EMBL/GenBank/DDBJ whole genome shotgun (WGS) entry which is preliminary data.</text>
</comment>
<protein>
    <submittedName>
        <fullName evidence="1">Uncharacterized protein</fullName>
    </submittedName>
</protein>
<reference evidence="1 2" key="1">
    <citation type="submission" date="2018-10" db="EMBL/GenBank/DDBJ databases">
        <title>A high-quality apple genome assembly.</title>
        <authorList>
            <person name="Hu J."/>
        </authorList>
    </citation>
    <scope>NUCLEOTIDE SEQUENCE [LARGE SCALE GENOMIC DNA]</scope>
    <source>
        <strain evidence="2">cv. HFTH1</strain>
        <tissue evidence="1">Young leaf</tissue>
    </source>
</reference>
<dbReference type="Proteomes" id="UP000290289">
    <property type="component" value="Chromosome 14"/>
</dbReference>
<sequence length="82" mass="8703">MNLLLSMETCDKLTHKRDAKSNCIQASARYWTAGRSALTNTMTKDIHALRTVQALTTLVTASIIVNVSAAATGGGVKQLVVA</sequence>
<organism evidence="1 2">
    <name type="scientific">Malus domestica</name>
    <name type="common">Apple</name>
    <name type="synonym">Pyrus malus</name>
    <dbReference type="NCBI Taxonomy" id="3750"/>
    <lineage>
        <taxon>Eukaryota</taxon>
        <taxon>Viridiplantae</taxon>
        <taxon>Streptophyta</taxon>
        <taxon>Embryophyta</taxon>
        <taxon>Tracheophyta</taxon>
        <taxon>Spermatophyta</taxon>
        <taxon>Magnoliopsida</taxon>
        <taxon>eudicotyledons</taxon>
        <taxon>Gunneridae</taxon>
        <taxon>Pentapetalae</taxon>
        <taxon>rosids</taxon>
        <taxon>fabids</taxon>
        <taxon>Rosales</taxon>
        <taxon>Rosaceae</taxon>
        <taxon>Amygdaloideae</taxon>
        <taxon>Maleae</taxon>
        <taxon>Malus</taxon>
    </lineage>
</organism>
<dbReference type="EMBL" id="RDQH01000340">
    <property type="protein sequence ID" value="RXH76505.1"/>
    <property type="molecule type" value="Genomic_DNA"/>
</dbReference>
<keyword evidence="2" id="KW-1185">Reference proteome</keyword>
<gene>
    <name evidence="1" type="ORF">DVH24_019393</name>
</gene>
<name>A0A498I384_MALDO</name>
<proteinExistence type="predicted"/>
<accession>A0A498I384</accession>
<evidence type="ECO:0000313" key="1">
    <source>
        <dbReference type="EMBL" id="RXH76505.1"/>
    </source>
</evidence>
<dbReference type="AlphaFoldDB" id="A0A498I384"/>
<evidence type="ECO:0000313" key="2">
    <source>
        <dbReference type="Proteomes" id="UP000290289"/>
    </source>
</evidence>